<reference evidence="3" key="1">
    <citation type="journal article" date="2023" name="BMC Genomics">
        <title>Chromosome-level genome assemblies of Cutaneotrichosporon spp. (Trichosporonales, Basidiomycota) reveal imbalanced evolution between nucleotide sequences and chromosome synteny.</title>
        <authorList>
            <person name="Kobayashi Y."/>
            <person name="Kayamori A."/>
            <person name="Aoki K."/>
            <person name="Shiwa Y."/>
            <person name="Matsutani M."/>
            <person name="Fujita N."/>
            <person name="Sugita T."/>
            <person name="Iwasaki W."/>
            <person name="Tanaka N."/>
            <person name="Takashima M."/>
        </authorList>
    </citation>
    <scope>NUCLEOTIDE SEQUENCE</scope>
    <source>
        <strain evidence="3">HIS019</strain>
    </source>
</reference>
<feature type="region of interest" description="Disordered" evidence="1">
    <location>
        <begin position="255"/>
        <end position="275"/>
    </location>
</feature>
<dbReference type="RefSeq" id="XP_060459372.1">
    <property type="nucleotide sequence ID" value="XM_060603038.1"/>
</dbReference>
<evidence type="ECO:0000256" key="2">
    <source>
        <dbReference type="SAM" id="Phobius"/>
    </source>
</evidence>
<feature type="region of interest" description="Disordered" evidence="1">
    <location>
        <begin position="289"/>
        <end position="366"/>
    </location>
</feature>
<name>A0AA48L8U8_9TREE</name>
<gene>
    <name evidence="3" type="ORF">CcaverHIS019_0605660</name>
</gene>
<keyword evidence="2" id="KW-0812">Transmembrane</keyword>
<feature type="compositionally biased region" description="Basic residues" evidence="1">
    <location>
        <begin position="123"/>
        <end position="132"/>
    </location>
</feature>
<feature type="compositionally biased region" description="Polar residues" evidence="1">
    <location>
        <begin position="290"/>
        <end position="304"/>
    </location>
</feature>
<feature type="compositionally biased region" description="Low complexity" evidence="1">
    <location>
        <begin position="161"/>
        <end position="175"/>
    </location>
</feature>
<feature type="transmembrane region" description="Helical" evidence="2">
    <location>
        <begin position="20"/>
        <end position="45"/>
    </location>
</feature>
<organism evidence="3 4">
    <name type="scientific">Cutaneotrichosporon cavernicola</name>
    <dbReference type="NCBI Taxonomy" id="279322"/>
    <lineage>
        <taxon>Eukaryota</taxon>
        <taxon>Fungi</taxon>
        <taxon>Dikarya</taxon>
        <taxon>Basidiomycota</taxon>
        <taxon>Agaricomycotina</taxon>
        <taxon>Tremellomycetes</taxon>
        <taxon>Trichosporonales</taxon>
        <taxon>Trichosporonaceae</taxon>
        <taxon>Cutaneotrichosporon</taxon>
    </lineage>
</organism>
<dbReference type="EMBL" id="AP028217">
    <property type="protein sequence ID" value="BEI94107.1"/>
    <property type="molecule type" value="Genomic_DNA"/>
</dbReference>
<sequence length="366" mass="39202">MASTPSAISHDNVFNSAGLAIGLGIGVGATVIVFIIFGVGAMIWYRHKRAHTCNCSKVADLFPNVRRSVPILPLQQHAPTESAFRALPLYPFQQLVGGGSVPKPEPLTPFQQQTSHQSEFPHGSHHPHRQHTHQGSFLWPPLSPPSLPVHHGSENSSLRRASPPAQYQPAAMAPLMPTPYPPRSNSTPAPRYQPAIGPSTRQNNSGLVDVLERAAAATYPSGLLESSGSSYVSDYDHPCTQSFVDLTTRPDLIPPSYLLKRPRPSLPASSEGDRHHDMTVVAGWPESPLKATQSDADITSTSRNRSAKATGITGRVDGGVHVPAPLDKNKDQSSHSDDDPRLILQSLASSDTGLPLHKGLAGPLTP</sequence>
<proteinExistence type="predicted"/>
<keyword evidence="4" id="KW-1185">Reference proteome</keyword>
<keyword evidence="2" id="KW-1133">Transmembrane helix</keyword>
<accession>A0AA48L8U8</accession>
<evidence type="ECO:0000313" key="4">
    <source>
        <dbReference type="Proteomes" id="UP001233271"/>
    </source>
</evidence>
<dbReference type="AlphaFoldDB" id="A0AA48L8U8"/>
<evidence type="ECO:0000256" key="1">
    <source>
        <dbReference type="SAM" id="MobiDB-lite"/>
    </source>
</evidence>
<dbReference type="KEGG" id="ccac:CcaHIS019_0605660"/>
<dbReference type="GeneID" id="85497977"/>
<feature type="compositionally biased region" description="Basic and acidic residues" evidence="1">
    <location>
        <begin position="327"/>
        <end position="341"/>
    </location>
</feature>
<keyword evidence="2" id="KW-0472">Membrane</keyword>
<dbReference type="Proteomes" id="UP001233271">
    <property type="component" value="Chromosome 6"/>
</dbReference>
<feature type="region of interest" description="Disordered" evidence="1">
    <location>
        <begin position="101"/>
        <end position="203"/>
    </location>
</feature>
<feature type="compositionally biased region" description="Polar residues" evidence="1">
    <location>
        <begin position="109"/>
        <end position="118"/>
    </location>
</feature>
<evidence type="ECO:0000313" key="3">
    <source>
        <dbReference type="EMBL" id="BEI94107.1"/>
    </source>
</evidence>
<protein>
    <submittedName>
        <fullName evidence="3">Uncharacterized protein</fullName>
    </submittedName>
</protein>